<evidence type="ECO:0000313" key="2">
    <source>
        <dbReference type="EMBL" id="MBA8927458.1"/>
    </source>
</evidence>
<dbReference type="Gene3D" id="3.30.360.10">
    <property type="entry name" value="Dihydrodipicolinate Reductase, domain 2"/>
    <property type="match status" value="1"/>
</dbReference>
<evidence type="ECO:0000259" key="1">
    <source>
        <dbReference type="Pfam" id="PF01408"/>
    </source>
</evidence>
<dbReference type="Proteomes" id="UP000517916">
    <property type="component" value="Unassembled WGS sequence"/>
</dbReference>
<evidence type="ECO:0000313" key="3">
    <source>
        <dbReference type="Proteomes" id="UP000517916"/>
    </source>
</evidence>
<protein>
    <submittedName>
        <fullName evidence="2">Dehydrogenase</fullName>
    </submittedName>
</protein>
<organism evidence="2 3">
    <name type="scientific">Kutzneria viridogrisea</name>
    <dbReference type="NCBI Taxonomy" id="47990"/>
    <lineage>
        <taxon>Bacteria</taxon>
        <taxon>Bacillati</taxon>
        <taxon>Actinomycetota</taxon>
        <taxon>Actinomycetes</taxon>
        <taxon>Pseudonocardiales</taxon>
        <taxon>Pseudonocardiaceae</taxon>
        <taxon>Kutzneria</taxon>
    </lineage>
</organism>
<keyword evidence="3" id="KW-1185">Reference proteome</keyword>
<dbReference type="RefSeq" id="WP_236650207.1">
    <property type="nucleotide sequence ID" value="NZ_BAAABQ010000056.1"/>
</dbReference>
<comment type="caution">
    <text evidence="2">The sequence shown here is derived from an EMBL/GenBank/DDBJ whole genome shotgun (WGS) entry which is preliminary data.</text>
</comment>
<sequence length="336" mass="36830">MGLGRAGAGLHLPVLAKARTAATHLFADRPVVACDPRRTLADRPDLTVTSTLEQAERQVDPADTVVHVCTPPTVRTELIGQLAGYGFRRIIVEKPLATDTDDLARIVRLRRRHNLHIEVVEPWLTSALTKRLHGLLREGTLGEPRSLTIVQNKPRFRRSLLTSGHPTAFDVELPHGVALALRLAGSARVTHALGSDMAVGDLLIPRMGGAQVGLRHNSGVRTRIESDLTSPVRERRVTLEFERGTATGHYAVGEDDEYAQLTVTVNGHAEHRVLRDDSLTTWMLQAYRNFRVGTEHAGQSFSFAADVVRTLSVAKNICAEPVVPDARGERLTRHAG</sequence>
<dbReference type="PANTHER" id="PTHR43377">
    <property type="entry name" value="BILIVERDIN REDUCTASE A"/>
    <property type="match status" value="1"/>
</dbReference>
<feature type="domain" description="Gfo/Idh/MocA-like oxidoreductase N-terminal" evidence="1">
    <location>
        <begin position="2"/>
        <end position="116"/>
    </location>
</feature>
<dbReference type="InterPro" id="IPR000683">
    <property type="entry name" value="Gfo/Idh/MocA-like_OxRdtase_N"/>
</dbReference>
<name>A0ABR6BKN2_9PSEU</name>
<dbReference type="InterPro" id="IPR036291">
    <property type="entry name" value="NAD(P)-bd_dom_sf"/>
</dbReference>
<dbReference type="Pfam" id="PF01408">
    <property type="entry name" value="GFO_IDH_MocA"/>
    <property type="match status" value="1"/>
</dbReference>
<dbReference type="EMBL" id="JACJID010000003">
    <property type="protein sequence ID" value="MBA8927458.1"/>
    <property type="molecule type" value="Genomic_DNA"/>
</dbReference>
<dbReference type="SUPFAM" id="SSF51735">
    <property type="entry name" value="NAD(P)-binding Rossmann-fold domains"/>
    <property type="match status" value="1"/>
</dbReference>
<gene>
    <name evidence="2" type="ORF">BC739_004664</name>
</gene>
<dbReference type="InterPro" id="IPR051450">
    <property type="entry name" value="Gfo/Idh/MocA_Oxidoreductases"/>
</dbReference>
<reference evidence="2 3" key="1">
    <citation type="submission" date="2020-08" db="EMBL/GenBank/DDBJ databases">
        <title>Genomic Encyclopedia of Archaeal and Bacterial Type Strains, Phase II (KMG-II): from individual species to whole genera.</title>
        <authorList>
            <person name="Goeker M."/>
        </authorList>
    </citation>
    <scope>NUCLEOTIDE SEQUENCE [LARGE SCALE GENOMIC DNA]</scope>
    <source>
        <strain evidence="2 3">DSM 43850</strain>
    </source>
</reference>
<dbReference type="PANTHER" id="PTHR43377:SF1">
    <property type="entry name" value="BILIVERDIN REDUCTASE A"/>
    <property type="match status" value="1"/>
</dbReference>
<accession>A0ABR6BKN2</accession>
<dbReference type="Gene3D" id="3.40.50.720">
    <property type="entry name" value="NAD(P)-binding Rossmann-like Domain"/>
    <property type="match status" value="1"/>
</dbReference>
<proteinExistence type="predicted"/>